<reference evidence="1 2" key="1">
    <citation type="submission" date="2023-07" db="EMBL/GenBank/DDBJ databases">
        <title>Sorghum-associated microbial communities from plants grown in Nebraska, USA.</title>
        <authorList>
            <person name="Schachtman D."/>
        </authorList>
    </citation>
    <scope>NUCLEOTIDE SEQUENCE [LARGE SCALE GENOMIC DNA]</scope>
    <source>
        <strain evidence="1 2">4138</strain>
    </source>
</reference>
<keyword evidence="2" id="KW-1185">Reference proteome</keyword>
<protein>
    <submittedName>
        <fullName evidence="1">Uncharacterized protein</fullName>
    </submittedName>
</protein>
<organism evidence="1 2">
    <name type="scientific">Rheinheimera soli</name>
    <dbReference type="NCBI Taxonomy" id="443616"/>
    <lineage>
        <taxon>Bacteria</taxon>
        <taxon>Pseudomonadati</taxon>
        <taxon>Pseudomonadota</taxon>
        <taxon>Gammaproteobacteria</taxon>
        <taxon>Chromatiales</taxon>
        <taxon>Chromatiaceae</taxon>
        <taxon>Rheinheimera</taxon>
    </lineage>
</organism>
<proteinExistence type="predicted"/>
<sequence>MLSREFWQTFVQLLSFNGYILPDELHHYPTEDKESDQQP</sequence>
<comment type="caution">
    <text evidence="1">The sequence shown here is derived from an EMBL/GenBank/DDBJ whole genome shotgun (WGS) entry which is preliminary data.</text>
</comment>
<evidence type="ECO:0000313" key="2">
    <source>
        <dbReference type="Proteomes" id="UP001257909"/>
    </source>
</evidence>
<name>A0ABU1VYM7_9GAMM</name>
<dbReference type="Proteomes" id="UP001257909">
    <property type="component" value="Unassembled WGS sequence"/>
</dbReference>
<dbReference type="EMBL" id="JAVDWR010000004">
    <property type="protein sequence ID" value="MDR7120808.1"/>
    <property type="molecule type" value="Genomic_DNA"/>
</dbReference>
<accession>A0ABU1VYM7</accession>
<evidence type="ECO:0000313" key="1">
    <source>
        <dbReference type="EMBL" id="MDR7120808.1"/>
    </source>
</evidence>
<gene>
    <name evidence="1" type="ORF">J2W69_001746</name>
</gene>